<protein>
    <submittedName>
        <fullName evidence="2">Histone acetyltransferase hpa2</fullName>
    </submittedName>
</protein>
<dbReference type="GO" id="GO:0016747">
    <property type="term" value="F:acyltransferase activity, transferring groups other than amino-acyl groups"/>
    <property type="evidence" value="ECO:0007669"/>
    <property type="project" value="InterPro"/>
</dbReference>
<dbReference type="PANTHER" id="PTHR43233">
    <property type="entry name" value="FAMILY N-ACETYLTRANSFERASE, PUTATIVE (AFU_ORTHOLOGUE AFUA_6G03350)-RELATED"/>
    <property type="match status" value="1"/>
</dbReference>
<accession>A0A0W8FCF8</accession>
<dbReference type="InterPro" id="IPR053144">
    <property type="entry name" value="Acetyltransferase_Butenolide"/>
</dbReference>
<dbReference type="InterPro" id="IPR000182">
    <property type="entry name" value="GNAT_dom"/>
</dbReference>
<evidence type="ECO:0000259" key="1">
    <source>
        <dbReference type="PROSITE" id="PS51186"/>
    </source>
</evidence>
<dbReference type="CDD" id="cd04301">
    <property type="entry name" value="NAT_SF"/>
    <property type="match status" value="1"/>
</dbReference>
<dbReference type="AlphaFoldDB" id="A0A0W8FCF8"/>
<dbReference type="InterPro" id="IPR016181">
    <property type="entry name" value="Acyl_CoA_acyltransferase"/>
</dbReference>
<comment type="caution">
    <text evidence="2">The sequence shown here is derived from an EMBL/GenBank/DDBJ whole genome shotgun (WGS) entry which is preliminary data.</text>
</comment>
<organism evidence="2">
    <name type="scientific">hydrocarbon metagenome</name>
    <dbReference type="NCBI Taxonomy" id="938273"/>
    <lineage>
        <taxon>unclassified sequences</taxon>
        <taxon>metagenomes</taxon>
        <taxon>ecological metagenomes</taxon>
    </lineage>
</organism>
<dbReference type="Pfam" id="PF13673">
    <property type="entry name" value="Acetyltransf_10"/>
    <property type="match status" value="1"/>
</dbReference>
<dbReference type="PROSITE" id="PS51186">
    <property type="entry name" value="GNAT"/>
    <property type="match status" value="1"/>
</dbReference>
<reference evidence="2" key="1">
    <citation type="journal article" date="2015" name="Proc. Natl. Acad. Sci. U.S.A.">
        <title>Networks of energetic and metabolic interactions define dynamics in microbial communities.</title>
        <authorList>
            <person name="Embree M."/>
            <person name="Liu J.K."/>
            <person name="Al-Bassam M.M."/>
            <person name="Zengler K."/>
        </authorList>
    </citation>
    <scope>NUCLEOTIDE SEQUENCE</scope>
</reference>
<gene>
    <name evidence="2" type="ORF">ASZ90_011706</name>
</gene>
<keyword evidence="2" id="KW-0808">Transferase</keyword>
<dbReference type="Gene3D" id="3.40.630.30">
    <property type="match status" value="1"/>
</dbReference>
<dbReference type="SUPFAM" id="SSF55729">
    <property type="entry name" value="Acyl-CoA N-acyltransferases (Nat)"/>
    <property type="match status" value="1"/>
</dbReference>
<name>A0A0W8FCF8_9ZZZZ</name>
<dbReference type="EMBL" id="LNQE01001374">
    <property type="protein sequence ID" value="KUG18576.1"/>
    <property type="molecule type" value="Genomic_DNA"/>
</dbReference>
<dbReference type="PANTHER" id="PTHR43233:SF1">
    <property type="entry name" value="FAMILY N-ACETYLTRANSFERASE, PUTATIVE (AFU_ORTHOLOGUE AFUA_6G03350)-RELATED"/>
    <property type="match status" value="1"/>
</dbReference>
<evidence type="ECO:0000313" key="2">
    <source>
        <dbReference type="EMBL" id="KUG18576.1"/>
    </source>
</evidence>
<proteinExistence type="predicted"/>
<sequence length="151" mass="16995">MPDKSLLDNNNCVVVEFVSRWKEEDIVELYRAGGWWREYMDPSHLNDLIQGSFLFAVAVDGRSGRAVGMGRVISDGVSDGYIQDLVVLADWQNMGLGRMIIEKLIEGCRARKIAWVGLIAEPGKEDFYDSIGFRKMPGHVPMLLDWEGQGC</sequence>
<feature type="domain" description="N-acetyltransferase" evidence="1">
    <location>
        <begin position="16"/>
        <end position="147"/>
    </location>
</feature>